<evidence type="ECO:0008006" key="5">
    <source>
        <dbReference type="Google" id="ProtNLM"/>
    </source>
</evidence>
<dbReference type="PANTHER" id="PTHR34686:SF1">
    <property type="entry name" value="MATERNAL EFFECT EMBRYO ARREST 59"/>
    <property type="match status" value="1"/>
</dbReference>
<feature type="compositionally biased region" description="Polar residues" evidence="1">
    <location>
        <begin position="50"/>
        <end position="61"/>
    </location>
</feature>
<name>A0A978UZ36_ZIZJJ</name>
<keyword evidence="2" id="KW-1133">Transmembrane helix</keyword>
<keyword evidence="2" id="KW-0812">Transmembrane</keyword>
<sequence>MVGQWTVNKPSRSDEVVDADQQLKLAEQIRAQFDSITPKRPLKPNRSEPDSSTPTPDQTIQNHTIPELRKFRSLQSQSHVIFSTEGVSTVPDNEFVETQYYRELDSIEKEHHTTGSGFIKIGKEGNEDGYGIQLPQVHSNGEARAVGCFRSNPATNDWVPSTDDDQYMFVLCFIFIFILFYFSDFHILKTKSERKLLVDLQRD</sequence>
<reference evidence="3" key="1">
    <citation type="journal article" date="2021" name="Front. Plant Sci.">
        <title>Chromosome-Scale Genome Assembly for Chinese Sour Jujube and Insights Into Its Genome Evolution and Domestication Signature.</title>
        <authorList>
            <person name="Shen L.-Y."/>
            <person name="Luo H."/>
            <person name="Wang X.-L."/>
            <person name="Wang X.-M."/>
            <person name="Qiu X.-J."/>
            <person name="Liu H."/>
            <person name="Zhou S.-S."/>
            <person name="Jia K.-H."/>
            <person name="Nie S."/>
            <person name="Bao Y.-T."/>
            <person name="Zhang R.-G."/>
            <person name="Yun Q.-Z."/>
            <person name="Chai Y.-H."/>
            <person name="Lu J.-Y."/>
            <person name="Li Y."/>
            <person name="Zhao S.-W."/>
            <person name="Mao J.-F."/>
            <person name="Jia S.-G."/>
            <person name="Mao Y.-M."/>
        </authorList>
    </citation>
    <scope>NUCLEOTIDE SEQUENCE</scope>
    <source>
        <strain evidence="3">AT0</strain>
        <tissue evidence="3">Leaf</tissue>
    </source>
</reference>
<organism evidence="3 4">
    <name type="scientific">Ziziphus jujuba var. spinosa</name>
    <dbReference type="NCBI Taxonomy" id="714518"/>
    <lineage>
        <taxon>Eukaryota</taxon>
        <taxon>Viridiplantae</taxon>
        <taxon>Streptophyta</taxon>
        <taxon>Embryophyta</taxon>
        <taxon>Tracheophyta</taxon>
        <taxon>Spermatophyta</taxon>
        <taxon>Magnoliopsida</taxon>
        <taxon>eudicotyledons</taxon>
        <taxon>Gunneridae</taxon>
        <taxon>Pentapetalae</taxon>
        <taxon>rosids</taxon>
        <taxon>fabids</taxon>
        <taxon>Rosales</taxon>
        <taxon>Rhamnaceae</taxon>
        <taxon>Paliureae</taxon>
        <taxon>Ziziphus</taxon>
    </lineage>
</organism>
<dbReference type="PANTHER" id="PTHR34686">
    <property type="entry name" value="MATERNAL EFFECT EMBRYO ARREST PROTEIN"/>
    <property type="match status" value="1"/>
</dbReference>
<evidence type="ECO:0000256" key="2">
    <source>
        <dbReference type="SAM" id="Phobius"/>
    </source>
</evidence>
<evidence type="ECO:0000313" key="3">
    <source>
        <dbReference type="EMBL" id="KAH7520252.1"/>
    </source>
</evidence>
<feature type="transmembrane region" description="Helical" evidence="2">
    <location>
        <begin position="167"/>
        <end position="188"/>
    </location>
</feature>
<evidence type="ECO:0000313" key="4">
    <source>
        <dbReference type="Proteomes" id="UP000813462"/>
    </source>
</evidence>
<comment type="caution">
    <text evidence="3">The sequence shown here is derived from an EMBL/GenBank/DDBJ whole genome shotgun (WGS) entry which is preliminary data.</text>
</comment>
<gene>
    <name evidence="3" type="ORF">FEM48_Zijuj08G0124400</name>
</gene>
<protein>
    <recommendedName>
        <fullName evidence="5">Maternal effect embryo arrest 59</fullName>
    </recommendedName>
</protein>
<evidence type="ECO:0000256" key="1">
    <source>
        <dbReference type="SAM" id="MobiDB-lite"/>
    </source>
</evidence>
<dbReference type="EMBL" id="JAEACU010000008">
    <property type="protein sequence ID" value="KAH7520252.1"/>
    <property type="molecule type" value="Genomic_DNA"/>
</dbReference>
<feature type="region of interest" description="Disordered" evidence="1">
    <location>
        <begin position="31"/>
        <end position="61"/>
    </location>
</feature>
<accession>A0A978UZ36</accession>
<keyword evidence="2" id="KW-0472">Membrane</keyword>
<dbReference type="AlphaFoldDB" id="A0A978UZ36"/>
<dbReference type="Proteomes" id="UP000813462">
    <property type="component" value="Unassembled WGS sequence"/>
</dbReference>
<proteinExistence type="predicted"/>